<reference evidence="1" key="1">
    <citation type="journal article" date="2012" name="PLoS ONE">
        <title>Gene sets for utilization of primary and secondary nutrition supplies in the distal gut of endangered iberian lynx.</title>
        <authorList>
            <person name="Alcaide M."/>
            <person name="Messina E."/>
            <person name="Richter M."/>
            <person name="Bargiela R."/>
            <person name="Peplies J."/>
            <person name="Huws S.A."/>
            <person name="Newbold C.J."/>
            <person name="Golyshin P.N."/>
            <person name="Simon M.A."/>
            <person name="Lopez G."/>
            <person name="Yakimov M.M."/>
            <person name="Ferrer M."/>
        </authorList>
    </citation>
    <scope>NUCLEOTIDE SEQUENCE</scope>
</reference>
<comment type="caution">
    <text evidence="1">The sequence shown here is derived from an EMBL/GenBank/DDBJ whole genome shotgun (WGS) entry which is preliminary data.</text>
</comment>
<accession>J9FV96</accession>
<dbReference type="AlphaFoldDB" id="J9FV96"/>
<organism evidence="1">
    <name type="scientific">gut metagenome</name>
    <dbReference type="NCBI Taxonomy" id="749906"/>
    <lineage>
        <taxon>unclassified sequences</taxon>
        <taxon>metagenomes</taxon>
        <taxon>organismal metagenomes</taxon>
    </lineage>
</organism>
<name>J9FV96_9ZZZZ</name>
<feature type="non-terminal residue" evidence="1">
    <location>
        <position position="35"/>
    </location>
</feature>
<gene>
    <name evidence="1" type="ORF">EVA_20604</name>
</gene>
<proteinExistence type="predicted"/>
<evidence type="ECO:0000313" key="1">
    <source>
        <dbReference type="EMBL" id="EJW91289.1"/>
    </source>
</evidence>
<protein>
    <submittedName>
        <fullName evidence="1">Uncharacterized protein</fullName>
    </submittedName>
</protein>
<sequence>MRVNYQSANEKDLFDYLFDVEQWDFCMSGDLLLHE</sequence>
<dbReference type="EMBL" id="AMCI01008276">
    <property type="protein sequence ID" value="EJW91289.1"/>
    <property type="molecule type" value="Genomic_DNA"/>
</dbReference>